<evidence type="ECO:0000256" key="6">
    <source>
        <dbReference type="ARBA" id="ARBA00022840"/>
    </source>
</evidence>
<dbReference type="Gene3D" id="3.30.930.10">
    <property type="entry name" value="Bira Bifunctional Protein, Domain 2"/>
    <property type="match status" value="1"/>
</dbReference>
<evidence type="ECO:0000256" key="5">
    <source>
        <dbReference type="ARBA" id="ARBA00022741"/>
    </source>
</evidence>
<dbReference type="EMBL" id="MHMS01000001">
    <property type="protein sequence ID" value="OGZ32834.1"/>
    <property type="molecule type" value="Genomic_DNA"/>
</dbReference>
<dbReference type="InterPro" id="IPR018163">
    <property type="entry name" value="Thr/Ala-tRNA-synth_IIc_edit"/>
</dbReference>
<name>A0A1G2F425_9BACT</name>
<feature type="non-terminal residue" evidence="11">
    <location>
        <position position="1"/>
    </location>
</feature>
<keyword evidence="7" id="KW-0694">RNA-binding</keyword>
<dbReference type="PANTHER" id="PTHR11777">
    <property type="entry name" value="ALANYL-TRNA SYNTHETASE"/>
    <property type="match status" value="1"/>
</dbReference>
<dbReference type="PRINTS" id="PR00980">
    <property type="entry name" value="TRNASYNTHALA"/>
</dbReference>
<dbReference type="InterPro" id="IPR002318">
    <property type="entry name" value="Ala-tRNA-lgiase_IIc"/>
</dbReference>
<keyword evidence="8" id="KW-0648">Protein biosynthesis</keyword>
<dbReference type="InterPro" id="IPR018162">
    <property type="entry name" value="Ala-tRNA-ligase_IIc_anticod-bd"/>
</dbReference>
<dbReference type="PANTHER" id="PTHR11777:SF9">
    <property type="entry name" value="ALANINE--TRNA LIGASE, CYTOPLASMIC"/>
    <property type="match status" value="1"/>
</dbReference>
<dbReference type="InterPro" id="IPR012947">
    <property type="entry name" value="tRNA_SAD"/>
</dbReference>
<evidence type="ECO:0000256" key="7">
    <source>
        <dbReference type="ARBA" id="ARBA00022884"/>
    </source>
</evidence>
<keyword evidence="6" id="KW-0067">ATP-binding</keyword>
<dbReference type="SMART" id="SM00863">
    <property type="entry name" value="tRNA_SAD"/>
    <property type="match status" value="1"/>
</dbReference>
<dbReference type="InterPro" id="IPR045864">
    <property type="entry name" value="aa-tRNA-synth_II/BPL/LPL"/>
</dbReference>
<dbReference type="FunFam" id="3.30.980.10:FF:000004">
    <property type="entry name" value="Alanine--tRNA ligase, cytoplasmic"/>
    <property type="match status" value="1"/>
</dbReference>
<protein>
    <recommendedName>
        <fullName evidence="2">alanine--tRNA ligase</fullName>
        <ecNumber evidence="2">6.1.1.7</ecNumber>
    </recommendedName>
</protein>
<gene>
    <name evidence="11" type="ORF">A3H02_01520</name>
</gene>
<dbReference type="Gene3D" id="3.30.980.10">
    <property type="entry name" value="Threonyl-trna Synthetase, Chain A, domain 2"/>
    <property type="match status" value="1"/>
</dbReference>
<dbReference type="PROSITE" id="PS50860">
    <property type="entry name" value="AA_TRNA_LIGASE_II_ALA"/>
    <property type="match status" value="1"/>
</dbReference>
<dbReference type="Proteomes" id="UP000176787">
    <property type="component" value="Unassembled WGS sequence"/>
</dbReference>
<keyword evidence="5" id="KW-0547">Nucleotide-binding</keyword>
<sequence length="462" mass="53144">YDFLTKELNIPVSYASIFKGENDIPRDNESFKILRDLGVKNIREFCKKENFWGPTGTKGPCGPTVEYYADNTELWNLVFNEYFCSTEENDIKKMPNPGVDTGMGFERLMMIFENKTNVYETTLFAPLMKIIEQESQKFNLKFARILADHIKGIVFISSEGILPSNIERGYVLRRLIRRILRYGRLLEFPEKNFKKLAKATINIYQEVYPELLRNEAKIYKIIEEETEAFGASLTKGLKEFEKIAAKGALAAKEAFFLYETFGFPFELTKELALERGIKLDENEFQKEFASHQEISRLGAEKKFGGHGLENSKFQIPKSKIIKLHTATHLLQAALREIFGTEVKQMGSDINEERTRFDFSFDGKPTEEKLKKIEERVNEIIAKDLPVIKKEMSYKEALKQGALAFFKEKYPETVTVYQVDGFSKEICAGPHVQKTGEIGSFKILKEEGIGKGIRRIKGTIIYH</sequence>
<accession>A0A1G2F425</accession>
<reference evidence="11 12" key="1">
    <citation type="journal article" date="2016" name="Nat. Commun.">
        <title>Thousands of microbial genomes shed light on interconnected biogeochemical processes in an aquifer system.</title>
        <authorList>
            <person name="Anantharaman K."/>
            <person name="Brown C.T."/>
            <person name="Hug L.A."/>
            <person name="Sharon I."/>
            <person name="Castelle C.J."/>
            <person name="Probst A.J."/>
            <person name="Thomas B.C."/>
            <person name="Singh A."/>
            <person name="Wilkins M.J."/>
            <person name="Karaoz U."/>
            <person name="Brodie E.L."/>
            <person name="Williams K.H."/>
            <person name="Hubbard S.S."/>
            <person name="Banfield J.F."/>
        </authorList>
    </citation>
    <scope>NUCLEOTIDE SEQUENCE [LARGE SCALE GENOMIC DNA]</scope>
</reference>
<dbReference type="STRING" id="1801726.A3H02_01520"/>
<evidence type="ECO:0000256" key="8">
    <source>
        <dbReference type="ARBA" id="ARBA00022917"/>
    </source>
</evidence>
<dbReference type="Pfam" id="PF01411">
    <property type="entry name" value="tRNA-synt_2c"/>
    <property type="match status" value="1"/>
</dbReference>
<keyword evidence="4" id="KW-0436">Ligase</keyword>
<dbReference type="AlphaFoldDB" id="A0A1G2F425"/>
<dbReference type="SUPFAM" id="SSF55186">
    <property type="entry name" value="ThrRS/AlaRS common domain"/>
    <property type="match status" value="1"/>
</dbReference>
<evidence type="ECO:0000256" key="2">
    <source>
        <dbReference type="ARBA" id="ARBA00013168"/>
    </source>
</evidence>
<comment type="similarity">
    <text evidence="1">Belongs to the class-II aminoacyl-tRNA synthetase family.</text>
</comment>
<dbReference type="InterPro" id="IPR050058">
    <property type="entry name" value="Ala-tRNA_ligase"/>
</dbReference>
<keyword evidence="9" id="KW-0030">Aminoacyl-tRNA synthetase</keyword>
<evidence type="ECO:0000256" key="4">
    <source>
        <dbReference type="ARBA" id="ARBA00022598"/>
    </source>
</evidence>
<dbReference type="InterPro" id="IPR018165">
    <property type="entry name" value="Ala-tRNA-synth_IIc_core"/>
</dbReference>
<keyword evidence="3" id="KW-0820">tRNA-binding</keyword>
<evidence type="ECO:0000313" key="12">
    <source>
        <dbReference type="Proteomes" id="UP000176787"/>
    </source>
</evidence>
<evidence type="ECO:0000256" key="1">
    <source>
        <dbReference type="ARBA" id="ARBA00008226"/>
    </source>
</evidence>
<proteinExistence type="inferred from homology"/>
<dbReference type="Gene3D" id="3.30.54.20">
    <property type="match status" value="1"/>
</dbReference>
<dbReference type="GO" id="GO:0005737">
    <property type="term" value="C:cytoplasm"/>
    <property type="evidence" value="ECO:0007669"/>
    <property type="project" value="InterPro"/>
</dbReference>
<evidence type="ECO:0000256" key="9">
    <source>
        <dbReference type="ARBA" id="ARBA00023146"/>
    </source>
</evidence>
<evidence type="ECO:0000259" key="10">
    <source>
        <dbReference type="PROSITE" id="PS50860"/>
    </source>
</evidence>
<dbReference type="SUPFAM" id="SSF101353">
    <property type="entry name" value="Putative anticodon-binding domain of alanyl-tRNA synthetase (AlaRS)"/>
    <property type="match status" value="1"/>
</dbReference>
<dbReference type="GO" id="GO:0005524">
    <property type="term" value="F:ATP binding"/>
    <property type="evidence" value="ECO:0007669"/>
    <property type="project" value="UniProtKB-KW"/>
</dbReference>
<dbReference type="GO" id="GO:0000049">
    <property type="term" value="F:tRNA binding"/>
    <property type="evidence" value="ECO:0007669"/>
    <property type="project" value="UniProtKB-KW"/>
</dbReference>
<comment type="caution">
    <text evidence="11">The sequence shown here is derived from an EMBL/GenBank/DDBJ whole genome shotgun (WGS) entry which is preliminary data.</text>
</comment>
<evidence type="ECO:0000313" key="11">
    <source>
        <dbReference type="EMBL" id="OGZ32834.1"/>
    </source>
</evidence>
<dbReference type="GO" id="GO:0002161">
    <property type="term" value="F:aminoacyl-tRNA deacylase activity"/>
    <property type="evidence" value="ECO:0007669"/>
    <property type="project" value="TreeGrafter"/>
</dbReference>
<dbReference type="GO" id="GO:0006419">
    <property type="term" value="P:alanyl-tRNA aminoacylation"/>
    <property type="evidence" value="ECO:0007669"/>
    <property type="project" value="InterPro"/>
</dbReference>
<dbReference type="GO" id="GO:0004813">
    <property type="term" value="F:alanine-tRNA ligase activity"/>
    <property type="evidence" value="ECO:0007669"/>
    <property type="project" value="UniProtKB-EC"/>
</dbReference>
<organism evidence="11 12">
    <name type="scientific">Candidatus Niyogibacteria bacterium RIFCSPLOWO2_12_FULL_41_13</name>
    <dbReference type="NCBI Taxonomy" id="1801726"/>
    <lineage>
        <taxon>Bacteria</taxon>
        <taxon>Candidatus Niyogiibacteriota</taxon>
    </lineage>
</organism>
<dbReference type="EC" id="6.1.1.7" evidence="2"/>
<dbReference type="InterPro" id="IPR018164">
    <property type="entry name" value="Ala-tRNA-synth_IIc_N"/>
</dbReference>
<dbReference type="Pfam" id="PF07973">
    <property type="entry name" value="tRNA_SAD"/>
    <property type="match status" value="1"/>
</dbReference>
<evidence type="ECO:0000256" key="3">
    <source>
        <dbReference type="ARBA" id="ARBA00022555"/>
    </source>
</evidence>
<feature type="domain" description="Alanyl-transfer RNA synthetases family profile" evidence="10">
    <location>
        <begin position="1"/>
        <end position="456"/>
    </location>
</feature>
<dbReference type="SUPFAM" id="SSF55681">
    <property type="entry name" value="Class II aaRS and biotin synthetases"/>
    <property type="match status" value="1"/>
</dbReference>